<dbReference type="EMBL" id="JAGYPG010000004">
    <property type="protein sequence ID" value="MBS4197352.1"/>
    <property type="molecule type" value="Genomic_DNA"/>
</dbReference>
<dbReference type="Proteomes" id="UP000681414">
    <property type="component" value="Unassembled WGS sequence"/>
</dbReference>
<evidence type="ECO:0000256" key="1">
    <source>
        <dbReference type="SAM" id="Phobius"/>
    </source>
</evidence>
<organism evidence="2 3">
    <name type="scientific">Lederbergia citri</name>
    <dbReference type="NCBI Taxonomy" id="2833580"/>
    <lineage>
        <taxon>Bacteria</taxon>
        <taxon>Bacillati</taxon>
        <taxon>Bacillota</taxon>
        <taxon>Bacilli</taxon>
        <taxon>Bacillales</taxon>
        <taxon>Bacillaceae</taxon>
        <taxon>Lederbergia</taxon>
    </lineage>
</organism>
<comment type="caution">
    <text evidence="2">The sequence shown here is derived from an EMBL/GenBank/DDBJ whole genome shotgun (WGS) entry which is preliminary data.</text>
</comment>
<feature type="transmembrane region" description="Helical" evidence="1">
    <location>
        <begin position="48"/>
        <end position="67"/>
    </location>
</feature>
<dbReference type="AlphaFoldDB" id="A0A942TIR1"/>
<evidence type="ECO:0000313" key="3">
    <source>
        <dbReference type="Proteomes" id="UP000681414"/>
    </source>
</evidence>
<protein>
    <submittedName>
        <fullName evidence="2">Uncharacterized protein</fullName>
    </submittedName>
</protein>
<keyword evidence="1" id="KW-0812">Transmembrane</keyword>
<keyword evidence="1" id="KW-0472">Membrane</keyword>
<gene>
    <name evidence="2" type="ORF">KHA97_20110</name>
</gene>
<keyword evidence="3" id="KW-1185">Reference proteome</keyword>
<name>A0A942TIR1_9BACI</name>
<feature type="transmembrane region" description="Helical" evidence="1">
    <location>
        <begin position="79"/>
        <end position="97"/>
    </location>
</feature>
<reference evidence="2 3" key="1">
    <citation type="submission" date="2021-05" db="EMBL/GenBank/DDBJ databases">
        <title>Novel Bacillus species.</title>
        <authorList>
            <person name="Liu G."/>
        </authorList>
    </citation>
    <scope>NUCLEOTIDE SEQUENCE [LARGE SCALE GENOMIC DNA]</scope>
    <source>
        <strain evidence="3">FJAT-49780</strain>
    </source>
</reference>
<evidence type="ECO:0000313" key="2">
    <source>
        <dbReference type="EMBL" id="MBS4197352.1"/>
    </source>
</evidence>
<sequence length="113" mass="12907">MIRSKKMLLLALILFIASIVLNFPFPHDQPYGEVIASRWNILTTFENGWDYIGLTTLLIFISSLFFLANSLNKYHGRSILIAIVIVMFAPSMIISTFQKTFATGIMQFPMKEI</sequence>
<proteinExistence type="predicted"/>
<keyword evidence="1" id="KW-1133">Transmembrane helix</keyword>
<accession>A0A942TIR1</accession>
<dbReference type="RefSeq" id="WP_213126584.1">
    <property type="nucleotide sequence ID" value="NZ_JAGYPG010000004.1"/>
</dbReference>